<proteinExistence type="predicted"/>
<name>A0A2H8TGI9_9HEMI</name>
<feature type="transmembrane region" description="Helical" evidence="5">
    <location>
        <begin position="163"/>
        <end position="182"/>
    </location>
</feature>
<evidence type="ECO:0000256" key="1">
    <source>
        <dbReference type="ARBA" id="ARBA00004141"/>
    </source>
</evidence>
<dbReference type="Pfam" id="PF13906">
    <property type="entry name" value="AA_permease_C"/>
    <property type="match status" value="1"/>
</dbReference>
<dbReference type="PANTHER" id="PTHR43243">
    <property type="entry name" value="INNER MEMBRANE TRANSPORTER YGJI-RELATED"/>
    <property type="match status" value="1"/>
</dbReference>
<evidence type="ECO:0000256" key="5">
    <source>
        <dbReference type="SAM" id="Phobius"/>
    </source>
</evidence>
<feature type="transmembrane region" description="Helical" evidence="5">
    <location>
        <begin position="221"/>
        <end position="244"/>
    </location>
</feature>
<feature type="domain" description="Cationic amino acid transporter C-terminal" evidence="6">
    <location>
        <begin position="223"/>
        <end position="273"/>
    </location>
</feature>
<gene>
    <name evidence="7" type="primary">SLC7A1_1</name>
</gene>
<sequence length="295" mass="33373">MWPYYDQDPNAPFPVIYENLGLPVIKYMVTCGAVFALFTSLLGCLFPIPRILYAMSCDGLLFEFLSIVNEKTKTPVIATMICGIGAGILSSIFNLEQLVDMTSIGTLISYLIVCICLLVLRYRDTNLEIKDLESNSEDYKMYKWYSLFNSKVTNTDTQYISRVLILVYTFSACVFCICMVNIDCYEGAFQLPLIILIGVSITVSLFSMLMLHRLPQAIETLAFRVPLVPFIPCVSITLNLYLMMELSIKTWIRFGVGLVLGIIIYVFYGIHHSLEGSKKRVIKNEENISTPRISS</sequence>
<evidence type="ECO:0000256" key="4">
    <source>
        <dbReference type="ARBA" id="ARBA00023136"/>
    </source>
</evidence>
<dbReference type="GO" id="GO:0097638">
    <property type="term" value="P:L-arginine import across plasma membrane"/>
    <property type="evidence" value="ECO:0007669"/>
    <property type="project" value="TreeGrafter"/>
</dbReference>
<dbReference type="InterPro" id="IPR002293">
    <property type="entry name" value="AA/rel_permease1"/>
</dbReference>
<keyword evidence="2 5" id="KW-0812">Transmembrane</keyword>
<dbReference type="EMBL" id="GFXV01001422">
    <property type="protein sequence ID" value="MBW13227.1"/>
    <property type="molecule type" value="Transcribed_RNA"/>
</dbReference>
<reference evidence="7" key="1">
    <citation type="submission" date="2017-10" db="EMBL/GenBank/DDBJ databases">
        <title>Transcriptome Assembly of Sugarcane Aphid Adults.</title>
        <authorList>
            <person name="Scully E.D."/>
            <person name="Palmer N.A."/>
            <person name="Geib S.M."/>
            <person name="Sarath G."/>
            <person name="Sattler S.E."/>
        </authorList>
    </citation>
    <scope>NUCLEOTIDE SEQUENCE</scope>
    <source>
        <tissue evidence="7">Whole body</tissue>
    </source>
</reference>
<dbReference type="Gene3D" id="1.20.1740.10">
    <property type="entry name" value="Amino acid/polyamine transporter I"/>
    <property type="match status" value="1"/>
</dbReference>
<protein>
    <submittedName>
        <fullName evidence="7">High affinity cationic amino acid transporter 1</fullName>
    </submittedName>
</protein>
<keyword evidence="4 5" id="KW-0472">Membrane</keyword>
<keyword evidence="3 5" id="KW-1133">Transmembrane helix</keyword>
<feature type="transmembrane region" description="Helical" evidence="5">
    <location>
        <begin position="250"/>
        <end position="270"/>
    </location>
</feature>
<accession>A0A2H8TGI9</accession>
<dbReference type="AlphaFoldDB" id="A0A2H8TGI9"/>
<evidence type="ECO:0000259" key="6">
    <source>
        <dbReference type="Pfam" id="PF13906"/>
    </source>
</evidence>
<feature type="transmembrane region" description="Helical" evidence="5">
    <location>
        <begin position="74"/>
        <end position="95"/>
    </location>
</feature>
<evidence type="ECO:0000256" key="2">
    <source>
        <dbReference type="ARBA" id="ARBA00022692"/>
    </source>
</evidence>
<organism evidence="7">
    <name type="scientific">Melanaphis sacchari</name>
    <dbReference type="NCBI Taxonomy" id="742174"/>
    <lineage>
        <taxon>Eukaryota</taxon>
        <taxon>Metazoa</taxon>
        <taxon>Ecdysozoa</taxon>
        <taxon>Arthropoda</taxon>
        <taxon>Hexapoda</taxon>
        <taxon>Insecta</taxon>
        <taxon>Pterygota</taxon>
        <taxon>Neoptera</taxon>
        <taxon>Paraneoptera</taxon>
        <taxon>Hemiptera</taxon>
        <taxon>Sternorrhyncha</taxon>
        <taxon>Aphidomorpha</taxon>
        <taxon>Aphidoidea</taxon>
        <taxon>Aphididae</taxon>
        <taxon>Aphidini</taxon>
        <taxon>Melanaphis</taxon>
    </lineage>
</organism>
<feature type="transmembrane region" description="Helical" evidence="5">
    <location>
        <begin position="188"/>
        <end position="209"/>
    </location>
</feature>
<dbReference type="PANTHER" id="PTHR43243:SF105">
    <property type="entry name" value="CATIONIC AMINO ACID TRANSPORTER C-TERMINAL DOMAIN-CONTAINING PROTEIN"/>
    <property type="match status" value="1"/>
</dbReference>
<dbReference type="GO" id="GO:0000064">
    <property type="term" value="F:L-ornithine transmembrane transporter activity"/>
    <property type="evidence" value="ECO:0007669"/>
    <property type="project" value="TreeGrafter"/>
</dbReference>
<dbReference type="GO" id="GO:0005886">
    <property type="term" value="C:plasma membrane"/>
    <property type="evidence" value="ECO:0007669"/>
    <property type="project" value="TreeGrafter"/>
</dbReference>
<feature type="transmembrane region" description="Helical" evidence="5">
    <location>
        <begin position="101"/>
        <end position="120"/>
    </location>
</feature>
<dbReference type="OrthoDB" id="3900342at2759"/>
<dbReference type="InterPro" id="IPR029485">
    <property type="entry name" value="CAT_C"/>
</dbReference>
<dbReference type="Pfam" id="PF13520">
    <property type="entry name" value="AA_permease_2"/>
    <property type="match status" value="1"/>
</dbReference>
<evidence type="ECO:0000256" key="3">
    <source>
        <dbReference type="ARBA" id="ARBA00022989"/>
    </source>
</evidence>
<evidence type="ECO:0000313" key="7">
    <source>
        <dbReference type="EMBL" id="MBW13227.1"/>
    </source>
</evidence>
<feature type="transmembrane region" description="Helical" evidence="5">
    <location>
        <begin position="27"/>
        <end position="53"/>
    </location>
</feature>
<comment type="subcellular location">
    <subcellularLocation>
        <location evidence="1">Membrane</location>
        <topology evidence="1">Multi-pass membrane protein</topology>
    </subcellularLocation>
</comment>
<dbReference type="GO" id="GO:0015189">
    <property type="term" value="F:L-lysine transmembrane transporter activity"/>
    <property type="evidence" value="ECO:0007669"/>
    <property type="project" value="TreeGrafter"/>
</dbReference>
<dbReference type="GO" id="GO:0061459">
    <property type="term" value="F:L-arginine transmembrane transporter activity"/>
    <property type="evidence" value="ECO:0007669"/>
    <property type="project" value="TreeGrafter"/>
</dbReference>